<keyword evidence="15" id="KW-1185">Reference proteome</keyword>
<dbReference type="GO" id="GO:0005886">
    <property type="term" value="C:plasma membrane"/>
    <property type="evidence" value="ECO:0007669"/>
    <property type="project" value="UniProtKB-SubCell"/>
</dbReference>
<keyword evidence="10 14" id="KW-0503">Monooxygenase</keyword>
<comment type="caution">
    <text evidence="14">The sequence shown here is derived from an EMBL/GenBank/DDBJ whole genome shotgun (WGS) entry which is preliminary data.</text>
</comment>
<organism evidence="14 15">
    <name type="scientific">Arenicella chitinivorans</name>
    <dbReference type="NCBI Taxonomy" id="1329800"/>
    <lineage>
        <taxon>Bacteria</taxon>
        <taxon>Pseudomonadati</taxon>
        <taxon>Pseudomonadota</taxon>
        <taxon>Gammaproteobacteria</taxon>
        <taxon>Arenicellales</taxon>
        <taxon>Arenicellaceae</taxon>
        <taxon>Arenicella</taxon>
    </lineage>
</organism>
<comment type="similarity">
    <text evidence="2">Belongs to the fatty acid desaturase type 1 family. AlkB subfamily.</text>
</comment>
<comment type="subcellular location">
    <subcellularLocation>
        <location evidence="1">Cell inner membrane</location>
        <topology evidence="1">Multi-pass membrane protein</topology>
    </subcellularLocation>
</comment>
<keyword evidence="6" id="KW-0479">Metal-binding</keyword>
<dbReference type="Proteomes" id="UP000614811">
    <property type="component" value="Unassembled WGS sequence"/>
</dbReference>
<dbReference type="AlphaFoldDB" id="A0A918RMU8"/>
<reference evidence="14" key="2">
    <citation type="submission" date="2020-09" db="EMBL/GenBank/DDBJ databases">
        <authorList>
            <person name="Sun Q."/>
            <person name="Kim S."/>
        </authorList>
    </citation>
    <scope>NUCLEOTIDE SEQUENCE</scope>
    <source>
        <strain evidence="14">KCTC 12711</strain>
    </source>
</reference>
<keyword evidence="8" id="KW-0560">Oxidoreductase</keyword>
<dbReference type="PANTHER" id="PTHR38674">
    <property type="entry name" value="ALKANE 1-MONOOXYGENASE 1"/>
    <property type="match status" value="1"/>
</dbReference>
<dbReference type="EMBL" id="BMXA01000002">
    <property type="protein sequence ID" value="GHA04779.1"/>
    <property type="molecule type" value="Genomic_DNA"/>
</dbReference>
<keyword evidence="5 12" id="KW-0812">Transmembrane</keyword>
<evidence type="ECO:0000256" key="12">
    <source>
        <dbReference type="SAM" id="Phobius"/>
    </source>
</evidence>
<evidence type="ECO:0000256" key="6">
    <source>
        <dbReference type="ARBA" id="ARBA00022723"/>
    </source>
</evidence>
<sequence>MIHQEEKTMTTYVVDHPEKGHIQYRDKKRWLWCGAILFSLMPLPIIAAFVWSDNPWVLILPLEISFILIPIIDHFVGVDTNNPPEEIVPQLDADPYYHRLILLSVPVHFITIFTGAWLVGTHPLPLGFLIAFAIVMGLYSGMSINTAHEIGHKNTKRERLLSRFALAVTGYGHFCSDHNFGHHRDVATPEDPVSARMGESVYRFMLREIPGALKRGWEAEAARLRRRKKPVWSHHNHILQSYAITLAYQGGLVLIFGWILIPFFVIHNGFAWFQLTSANYIEHYGLLRAKKPNGRYERCQPHHSWNANHTFSNLMLFQLQRHSDHHANPARSFQSLRSFDDLPELPFGYFTMYMIAYIPALWFRVMDPILMAIPHINGNLSNVNLDPKRADEYRAKWGDTDTQKSAA</sequence>
<accession>A0A918RMU8</accession>
<evidence type="ECO:0000256" key="1">
    <source>
        <dbReference type="ARBA" id="ARBA00004429"/>
    </source>
</evidence>
<evidence type="ECO:0000256" key="4">
    <source>
        <dbReference type="ARBA" id="ARBA00022519"/>
    </source>
</evidence>
<feature type="domain" description="Fatty acid desaturase" evidence="13">
    <location>
        <begin position="128"/>
        <end position="348"/>
    </location>
</feature>
<dbReference type="InterPro" id="IPR005804">
    <property type="entry name" value="FA_desaturase_dom"/>
</dbReference>
<evidence type="ECO:0000313" key="14">
    <source>
        <dbReference type="EMBL" id="GHA04779.1"/>
    </source>
</evidence>
<evidence type="ECO:0000259" key="13">
    <source>
        <dbReference type="Pfam" id="PF00487"/>
    </source>
</evidence>
<feature type="transmembrane region" description="Helical" evidence="12">
    <location>
        <begin position="246"/>
        <end position="266"/>
    </location>
</feature>
<gene>
    <name evidence="14" type="ORF">GCM10008090_12800</name>
</gene>
<dbReference type="GO" id="GO:0004497">
    <property type="term" value="F:monooxygenase activity"/>
    <property type="evidence" value="ECO:0007669"/>
    <property type="project" value="UniProtKB-KW"/>
</dbReference>
<evidence type="ECO:0000256" key="7">
    <source>
        <dbReference type="ARBA" id="ARBA00022989"/>
    </source>
</evidence>
<keyword evidence="4" id="KW-0997">Cell inner membrane</keyword>
<dbReference type="InterPro" id="IPR033885">
    <property type="entry name" value="AlkB/XylM"/>
</dbReference>
<evidence type="ECO:0000256" key="3">
    <source>
        <dbReference type="ARBA" id="ARBA00022475"/>
    </source>
</evidence>
<feature type="transmembrane region" description="Helical" evidence="12">
    <location>
        <begin position="96"/>
        <end position="120"/>
    </location>
</feature>
<keyword evidence="11 12" id="KW-0472">Membrane</keyword>
<evidence type="ECO:0000256" key="5">
    <source>
        <dbReference type="ARBA" id="ARBA00022692"/>
    </source>
</evidence>
<dbReference type="CDD" id="cd03512">
    <property type="entry name" value="Alkane-hydroxylase"/>
    <property type="match status" value="1"/>
</dbReference>
<name>A0A918RMU8_9GAMM</name>
<keyword evidence="9" id="KW-0408">Iron</keyword>
<protein>
    <submittedName>
        <fullName evidence="14">Alkane monooxygenase</fullName>
    </submittedName>
</protein>
<dbReference type="PANTHER" id="PTHR38674:SF1">
    <property type="entry name" value="ALKANE 1-MONOOXYGENASE 1"/>
    <property type="match status" value="1"/>
</dbReference>
<keyword evidence="3" id="KW-1003">Cell membrane</keyword>
<dbReference type="GO" id="GO:0006629">
    <property type="term" value="P:lipid metabolic process"/>
    <property type="evidence" value="ECO:0007669"/>
    <property type="project" value="InterPro"/>
</dbReference>
<dbReference type="Pfam" id="PF00487">
    <property type="entry name" value="FA_desaturase"/>
    <property type="match status" value="1"/>
</dbReference>
<feature type="transmembrane region" description="Helical" evidence="12">
    <location>
        <begin position="56"/>
        <end position="76"/>
    </location>
</feature>
<evidence type="ECO:0000256" key="8">
    <source>
        <dbReference type="ARBA" id="ARBA00023002"/>
    </source>
</evidence>
<feature type="transmembrane region" description="Helical" evidence="12">
    <location>
        <begin position="126"/>
        <end position="147"/>
    </location>
</feature>
<evidence type="ECO:0000313" key="15">
    <source>
        <dbReference type="Proteomes" id="UP000614811"/>
    </source>
</evidence>
<feature type="transmembrane region" description="Helical" evidence="12">
    <location>
        <begin position="347"/>
        <end position="365"/>
    </location>
</feature>
<evidence type="ECO:0000256" key="10">
    <source>
        <dbReference type="ARBA" id="ARBA00023033"/>
    </source>
</evidence>
<dbReference type="GO" id="GO:0046872">
    <property type="term" value="F:metal ion binding"/>
    <property type="evidence" value="ECO:0007669"/>
    <property type="project" value="UniProtKB-KW"/>
</dbReference>
<reference evidence="14" key="1">
    <citation type="journal article" date="2014" name="Int. J. Syst. Evol. Microbiol.">
        <title>Complete genome sequence of Corynebacterium casei LMG S-19264T (=DSM 44701T), isolated from a smear-ripened cheese.</title>
        <authorList>
            <consortium name="US DOE Joint Genome Institute (JGI-PGF)"/>
            <person name="Walter F."/>
            <person name="Albersmeier A."/>
            <person name="Kalinowski J."/>
            <person name="Ruckert C."/>
        </authorList>
    </citation>
    <scope>NUCLEOTIDE SEQUENCE</scope>
    <source>
        <strain evidence="14">KCTC 12711</strain>
    </source>
</reference>
<evidence type="ECO:0000256" key="2">
    <source>
        <dbReference type="ARBA" id="ARBA00010823"/>
    </source>
</evidence>
<keyword evidence="7 12" id="KW-1133">Transmembrane helix</keyword>
<evidence type="ECO:0000256" key="9">
    <source>
        <dbReference type="ARBA" id="ARBA00023004"/>
    </source>
</evidence>
<feature type="transmembrane region" description="Helical" evidence="12">
    <location>
        <begin position="30"/>
        <end position="50"/>
    </location>
</feature>
<evidence type="ECO:0000256" key="11">
    <source>
        <dbReference type="ARBA" id="ARBA00023136"/>
    </source>
</evidence>
<proteinExistence type="inferred from homology"/>